<reference evidence="2 3" key="1">
    <citation type="journal article" date="2020" name="Front. Cell. Infect. Microbiol.">
        <title>Characterization of Three Porcine Acinetobacter towneri Strains Co-Harboring tet(X3) and bla OXA-58.</title>
        <authorList>
            <person name="Ma J."/>
            <person name="Wang J."/>
            <person name="Feng J."/>
            <person name="Liu Y."/>
            <person name="Yang B."/>
            <person name="Li R."/>
            <person name="Bai L."/>
            <person name="He T."/>
            <person name="Wang X."/>
            <person name="Yang Z."/>
        </authorList>
    </citation>
    <scope>NUCLEOTIDE SEQUENCE [LARGE SCALE GENOMIC DNA]</scope>
    <source>
        <strain evidence="2 3">GX5</strain>
    </source>
</reference>
<proteinExistence type="predicted"/>
<name>A0AB35LXM8_9GAMM</name>
<evidence type="ECO:0000313" key="3">
    <source>
        <dbReference type="Proteomes" id="UP000663954"/>
    </source>
</evidence>
<evidence type="ECO:0000313" key="2">
    <source>
        <dbReference type="EMBL" id="QTD61026.1"/>
    </source>
</evidence>
<evidence type="ECO:0000313" key="4">
    <source>
        <dbReference type="Proteomes" id="UP001174419"/>
    </source>
</evidence>
<dbReference type="GeneID" id="64222839"/>
<reference evidence="1" key="2">
    <citation type="submission" date="2020-06" db="EMBL/GenBank/DDBJ databases">
        <authorList>
            <person name="Dong N."/>
        </authorList>
    </citation>
    <scope>NUCLEOTIDE SEQUENCE</scope>
    <source>
        <strain evidence="1">DF49-4</strain>
    </source>
</reference>
<dbReference type="Proteomes" id="UP001174419">
    <property type="component" value="Unassembled WGS sequence"/>
</dbReference>
<sequence>MTTATLNTAQALTANNEIFSVATLIYTRLRRVSGRVIDVMYLVENSDYARAVLQLALATHDEELCRYALRLNSILANLMDADAEITSPQTEAQQLDAVENIENIDDLTEPTAEEIYRAQVSHHYIGALR</sequence>
<dbReference type="RefSeq" id="WP_104851793.1">
    <property type="nucleotide sequence ID" value="NZ_AP031566.1"/>
</dbReference>
<dbReference type="Proteomes" id="UP000663954">
    <property type="component" value="Chromosome"/>
</dbReference>
<keyword evidence="3" id="KW-1185">Reference proteome</keyword>
<protein>
    <submittedName>
        <fullName evidence="1">Uncharacterized protein</fullName>
    </submittedName>
</protein>
<gene>
    <name evidence="1" type="ORF">HX110_02350</name>
    <name evidence="2" type="ORF">J4G45_09360</name>
</gene>
<organism evidence="1 4">
    <name type="scientific">Acinetobacter towneri</name>
    <dbReference type="NCBI Taxonomy" id="202956"/>
    <lineage>
        <taxon>Bacteria</taxon>
        <taxon>Pseudomonadati</taxon>
        <taxon>Pseudomonadota</taxon>
        <taxon>Gammaproteobacteria</taxon>
        <taxon>Moraxellales</taxon>
        <taxon>Moraxellaceae</taxon>
        <taxon>Acinetobacter</taxon>
    </lineage>
</organism>
<reference evidence="1" key="4">
    <citation type="journal article" date="2022" name="Sci. Total Environ.">
        <title>Prevalence, transmission, and molecular epidemiology of tet(X)-positive bacteria among humans, animals, and environmental niches in China: An epidemiological, and genomic-based study.</title>
        <authorList>
            <person name="Dong N."/>
            <person name="Zeng Y."/>
            <person name="Cai C."/>
            <person name="Sun C."/>
            <person name="Lu J."/>
            <person name="Liu C."/>
            <person name="Zhou H."/>
            <person name="Sun Q."/>
            <person name="Shu L."/>
            <person name="Wang H."/>
            <person name="Wang Y."/>
            <person name="Wang S."/>
            <person name="Wu C."/>
            <person name="Chan E.W."/>
            <person name="Chen G."/>
            <person name="Shen Z."/>
            <person name="Chen S."/>
            <person name="Zhang R."/>
        </authorList>
    </citation>
    <scope>NUCLEOTIDE SEQUENCE</scope>
    <source>
        <strain evidence="1">DF49-4</strain>
    </source>
</reference>
<reference evidence="2" key="3">
    <citation type="submission" date="2021-03" db="EMBL/GenBank/DDBJ databases">
        <authorList>
            <person name="Ma J."/>
        </authorList>
    </citation>
    <scope>NUCLEOTIDE SEQUENCE</scope>
    <source>
        <strain evidence="2">GX5</strain>
    </source>
</reference>
<evidence type="ECO:0000313" key="1">
    <source>
        <dbReference type="EMBL" id="MDM1718006.1"/>
    </source>
</evidence>
<dbReference type="EMBL" id="JACANG010000003">
    <property type="protein sequence ID" value="MDM1718006.1"/>
    <property type="molecule type" value="Genomic_DNA"/>
</dbReference>
<dbReference type="EMBL" id="CP071770">
    <property type="protein sequence ID" value="QTD61026.1"/>
    <property type="molecule type" value="Genomic_DNA"/>
</dbReference>
<dbReference type="AlphaFoldDB" id="A0AB35LXM8"/>
<accession>A0AB35LXM8</accession>